<evidence type="ECO:0008006" key="8">
    <source>
        <dbReference type="Google" id="ProtNLM"/>
    </source>
</evidence>
<dbReference type="CDD" id="cd14332">
    <property type="entry name" value="UBA_RuvA_C"/>
    <property type="match status" value="1"/>
</dbReference>
<dbReference type="InterPro" id="IPR012340">
    <property type="entry name" value="NA-bd_OB-fold"/>
</dbReference>
<dbReference type="SUPFAM" id="SSF47781">
    <property type="entry name" value="RuvA domain 2-like"/>
    <property type="match status" value="1"/>
</dbReference>
<dbReference type="GO" id="GO:0005524">
    <property type="term" value="F:ATP binding"/>
    <property type="evidence" value="ECO:0007669"/>
    <property type="project" value="InterPro"/>
</dbReference>
<proteinExistence type="inferred from homology"/>
<dbReference type="GO" id="GO:0006310">
    <property type="term" value="P:DNA recombination"/>
    <property type="evidence" value="ECO:0007669"/>
    <property type="project" value="InterPro"/>
</dbReference>
<evidence type="ECO:0000259" key="6">
    <source>
        <dbReference type="Pfam" id="PF07499"/>
    </source>
</evidence>
<dbReference type="NCBIfam" id="TIGR00084">
    <property type="entry name" value="ruvA"/>
    <property type="match status" value="1"/>
</dbReference>
<dbReference type="GO" id="GO:0003677">
    <property type="term" value="F:DNA binding"/>
    <property type="evidence" value="ECO:0007669"/>
    <property type="project" value="UniProtKB-KW"/>
</dbReference>
<evidence type="ECO:0000256" key="3">
    <source>
        <dbReference type="ARBA" id="ARBA00023125"/>
    </source>
</evidence>
<dbReference type="GO" id="GO:0009378">
    <property type="term" value="F:four-way junction helicase activity"/>
    <property type="evidence" value="ECO:0007669"/>
    <property type="project" value="InterPro"/>
</dbReference>
<feature type="domain" description="Holliday junction DNA helicase RuvA C-terminal" evidence="6">
    <location>
        <begin position="159"/>
        <end position="197"/>
    </location>
</feature>
<keyword evidence="1" id="KW-0963">Cytoplasm</keyword>
<keyword evidence="4" id="KW-0234">DNA repair</keyword>
<dbReference type="HAMAP" id="MF_00031">
    <property type="entry name" value="DNA_HJ_migration_RuvA"/>
    <property type="match status" value="1"/>
</dbReference>
<keyword evidence="3" id="KW-0238">DNA-binding</keyword>
<dbReference type="Pfam" id="PF07499">
    <property type="entry name" value="RuvA_C"/>
    <property type="match status" value="1"/>
</dbReference>
<evidence type="ECO:0000256" key="2">
    <source>
        <dbReference type="ARBA" id="ARBA00022763"/>
    </source>
</evidence>
<feature type="domain" description="DNA helicase Holliday junction RuvA type" evidence="5">
    <location>
        <begin position="1"/>
        <end position="66"/>
    </location>
</feature>
<gene>
    <name evidence="7" type="ORF">METZ01_LOCUS397128</name>
</gene>
<reference evidence="7" key="1">
    <citation type="submission" date="2018-05" db="EMBL/GenBank/DDBJ databases">
        <authorList>
            <person name="Lanie J.A."/>
            <person name="Ng W.-L."/>
            <person name="Kazmierczak K.M."/>
            <person name="Andrzejewski T.M."/>
            <person name="Davidsen T.M."/>
            <person name="Wayne K.J."/>
            <person name="Tettelin H."/>
            <person name="Glass J.I."/>
            <person name="Rusch D."/>
            <person name="Podicherti R."/>
            <person name="Tsui H.-C.T."/>
            <person name="Winkler M.E."/>
        </authorList>
    </citation>
    <scope>NUCLEOTIDE SEQUENCE</scope>
</reference>
<dbReference type="GO" id="GO:0009379">
    <property type="term" value="C:Holliday junction helicase complex"/>
    <property type="evidence" value="ECO:0007669"/>
    <property type="project" value="InterPro"/>
</dbReference>
<evidence type="ECO:0000256" key="4">
    <source>
        <dbReference type="ARBA" id="ARBA00023204"/>
    </source>
</evidence>
<protein>
    <recommendedName>
        <fullName evidence="8">DNA helicase Holliday junction RuvA type domain-containing protein</fullName>
    </recommendedName>
</protein>
<dbReference type="InterPro" id="IPR011114">
    <property type="entry name" value="RuvA_C"/>
</dbReference>
<dbReference type="Gene3D" id="1.10.150.20">
    <property type="entry name" value="5' to 3' exonuclease, C-terminal subdomain"/>
    <property type="match status" value="1"/>
</dbReference>
<dbReference type="InterPro" id="IPR000085">
    <property type="entry name" value="RuvA"/>
</dbReference>
<dbReference type="Gene3D" id="2.40.50.140">
    <property type="entry name" value="Nucleic acid-binding proteins"/>
    <property type="match status" value="1"/>
</dbReference>
<dbReference type="GO" id="GO:0006281">
    <property type="term" value="P:DNA repair"/>
    <property type="evidence" value="ECO:0007669"/>
    <property type="project" value="UniProtKB-KW"/>
</dbReference>
<dbReference type="EMBL" id="UINC01150947">
    <property type="protein sequence ID" value="SVD44274.1"/>
    <property type="molecule type" value="Genomic_DNA"/>
</dbReference>
<organism evidence="7">
    <name type="scientific">marine metagenome</name>
    <dbReference type="NCBI Taxonomy" id="408172"/>
    <lineage>
        <taxon>unclassified sequences</taxon>
        <taxon>metagenomes</taxon>
        <taxon>ecological metagenomes</taxon>
    </lineage>
</organism>
<keyword evidence="2" id="KW-0227">DNA damage</keyword>
<dbReference type="SUPFAM" id="SSF50249">
    <property type="entry name" value="Nucleic acid-binding proteins"/>
    <property type="match status" value="1"/>
</dbReference>
<evidence type="ECO:0000256" key="1">
    <source>
        <dbReference type="ARBA" id="ARBA00022490"/>
    </source>
</evidence>
<evidence type="ECO:0000313" key="7">
    <source>
        <dbReference type="EMBL" id="SVD44274.1"/>
    </source>
</evidence>
<evidence type="ECO:0000259" key="5">
    <source>
        <dbReference type="Pfam" id="PF01330"/>
    </source>
</evidence>
<dbReference type="AlphaFoldDB" id="A0A382VCR2"/>
<dbReference type="InterPro" id="IPR010994">
    <property type="entry name" value="RuvA_2-like"/>
</dbReference>
<dbReference type="Pfam" id="PF01330">
    <property type="entry name" value="RuvA_N"/>
    <property type="match status" value="1"/>
</dbReference>
<name>A0A382VCR2_9ZZZZ</name>
<dbReference type="InterPro" id="IPR013849">
    <property type="entry name" value="DNA_helicase_Holl-junc_RuvA_I"/>
</dbReference>
<dbReference type="Pfam" id="PF14520">
    <property type="entry name" value="HHH_5"/>
    <property type="match status" value="1"/>
</dbReference>
<sequence length="200" mass="21303">MIGSIRGLLLERFPEGEKGEVLIETAGIGYRIIVTPTTAVKIGEEGSEVFVYTYHLIREADQALYGFLDRAERICFEALLTAHGVGPSLALAVLGVHGPNELFQVVNNDDISSLCLVPGVGKKTATRLLVELKSVLKMPIEGISIATDDSGIGRSAILEVQEALDGLGYSPEEIRSVLGDLAGDDSSILLREALQKLAAA</sequence>
<accession>A0A382VCR2</accession>